<name>A0A6N7VYM5_ACIFE</name>
<comment type="caution">
    <text evidence="1">The sequence shown here is derived from an EMBL/GenBank/DDBJ whole genome shotgun (WGS) entry which is preliminary data.</text>
</comment>
<evidence type="ECO:0000313" key="2">
    <source>
        <dbReference type="Proteomes" id="UP000441455"/>
    </source>
</evidence>
<reference evidence="1 2" key="1">
    <citation type="submission" date="2019-08" db="EMBL/GenBank/DDBJ databases">
        <title>In-depth cultivation of the pig gut microbiome towards novel bacterial diversity and tailored functional studies.</title>
        <authorList>
            <person name="Wylensek D."/>
            <person name="Hitch T.C.A."/>
            <person name="Clavel T."/>
        </authorList>
    </citation>
    <scope>NUCLEOTIDE SEQUENCE [LARGE SCALE GENOMIC DNA]</scope>
    <source>
        <strain evidence="1 2">WCA-389-WT-5B</strain>
    </source>
</reference>
<dbReference type="OrthoDB" id="1634474at2"/>
<accession>A0A6N7VYM5</accession>
<sequence>MAHERNTLVGILSMPQTPSSAFQEKCVTPEAQEQVITADVGYAALSKVTVAAIPSNYGRISFNGYELKVE</sequence>
<gene>
    <name evidence="1" type="ORF">FX155_06380</name>
</gene>
<proteinExistence type="predicted"/>
<organism evidence="1 2">
    <name type="scientific">Acidaminococcus fermentans</name>
    <dbReference type="NCBI Taxonomy" id="905"/>
    <lineage>
        <taxon>Bacteria</taxon>
        <taxon>Bacillati</taxon>
        <taxon>Bacillota</taxon>
        <taxon>Negativicutes</taxon>
        <taxon>Acidaminococcales</taxon>
        <taxon>Acidaminococcaceae</taxon>
        <taxon>Acidaminococcus</taxon>
    </lineage>
</organism>
<protein>
    <submittedName>
        <fullName evidence="1">Uncharacterized protein</fullName>
    </submittedName>
</protein>
<dbReference type="EMBL" id="VULN01000008">
    <property type="protein sequence ID" value="MSS82221.1"/>
    <property type="molecule type" value="Genomic_DNA"/>
</dbReference>
<evidence type="ECO:0000313" key="1">
    <source>
        <dbReference type="EMBL" id="MSS82221.1"/>
    </source>
</evidence>
<dbReference type="AlphaFoldDB" id="A0A6N7VYM5"/>
<dbReference type="Proteomes" id="UP000441455">
    <property type="component" value="Unassembled WGS sequence"/>
</dbReference>
<dbReference type="RefSeq" id="WP_154488125.1">
    <property type="nucleotide sequence ID" value="NZ_VULN01000008.1"/>
</dbReference>